<dbReference type="Proteomes" id="UP001302321">
    <property type="component" value="Unassembled WGS sequence"/>
</dbReference>
<reference evidence="2" key="2">
    <citation type="submission" date="2023-05" db="EMBL/GenBank/DDBJ databases">
        <authorList>
            <consortium name="Lawrence Berkeley National Laboratory"/>
            <person name="Steindorff A."/>
            <person name="Hensen N."/>
            <person name="Bonometti L."/>
            <person name="Westerberg I."/>
            <person name="Brannstrom I.O."/>
            <person name="Guillou S."/>
            <person name="Cros-Aarteil S."/>
            <person name="Calhoun S."/>
            <person name="Haridas S."/>
            <person name="Kuo A."/>
            <person name="Mondo S."/>
            <person name="Pangilinan J."/>
            <person name="Riley R."/>
            <person name="Labutti K."/>
            <person name="Andreopoulos B."/>
            <person name="Lipzen A."/>
            <person name="Chen C."/>
            <person name="Yanf M."/>
            <person name="Daum C."/>
            <person name="Ng V."/>
            <person name="Clum A."/>
            <person name="Ohm R."/>
            <person name="Martin F."/>
            <person name="Silar P."/>
            <person name="Natvig D."/>
            <person name="Lalanne C."/>
            <person name="Gautier V."/>
            <person name="Ament-Velasquez S.L."/>
            <person name="Kruys A."/>
            <person name="Hutchinson M.I."/>
            <person name="Powell A.J."/>
            <person name="Barry K."/>
            <person name="Miller A.N."/>
            <person name="Grigoriev I.V."/>
            <person name="Debuchy R."/>
            <person name="Gladieux P."/>
            <person name="Thoren M.H."/>
            <person name="Johannesson H."/>
        </authorList>
    </citation>
    <scope>NUCLEOTIDE SEQUENCE</scope>
    <source>
        <strain evidence="2">CBS 892.96</strain>
    </source>
</reference>
<accession>A0AAN6W2U6</accession>
<name>A0AAN6W2U6_9PEZI</name>
<proteinExistence type="predicted"/>
<evidence type="ECO:0000313" key="3">
    <source>
        <dbReference type="Proteomes" id="UP001302321"/>
    </source>
</evidence>
<organism evidence="2 3">
    <name type="scientific">Triangularia setosa</name>
    <dbReference type="NCBI Taxonomy" id="2587417"/>
    <lineage>
        <taxon>Eukaryota</taxon>
        <taxon>Fungi</taxon>
        <taxon>Dikarya</taxon>
        <taxon>Ascomycota</taxon>
        <taxon>Pezizomycotina</taxon>
        <taxon>Sordariomycetes</taxon>
        <taxon>Sordariomycetidae</taxon>
        <taxon>Sordariales</taxon>
        <taxon>Podosporaceae</taxon>
        <taxon>Triangularia</taxon>
    </lineage>
</organism>
<feature type="signal peptide" evidence="1">
    <location>
        <begin position="1"/>
        <end position="23"/>
    </location>
</feature>
<keyword evidence="1" id="KW-0732">Signal</keyword>
<feature type="chain" id="PRO_5042889166" evidence="1">
    <location>
        <begin position="24"/>
        <end position="114"/>
    </location>
</feature>
<sequence>MLFSPSTILYAVLGLATISSAAAVPAEGVAATSPNLEKRVWLSNVDVQQACIQQVNPGASAIRKGNGCGDWRCLYANVEHSVNMAVYCANRHGTQAYAACGGGTVWDWQCHDRN</sequence>
<protein>
    <submittedName>
        <fullName evidence="2">Uncharacterized protein</fullName>
    </submittedName>
</protein>
<evidence type="ECO:0000313" key="2">
    <source>
        <dbReference type="EMBL" id="KAK4173975.1"/>
    </source>
</evidence>
<gene>
    <name evidence="2" type="ORF">QBC36DRAFT_193458</name>
</gene>
<dbReference type="EMBL" id="MU866309">
    <property type="protein sequence ID" value="KAK4173975.1"/>
    <property type="molecule type" value="Genomic_DNA"/>
</dbReference>
<dbReference type="AlphaFoldDB" id="A0AAN6W2U6"/>
<keyword evidence="3" id="KW-1185">Reference proteome</keyword>
<evidence type="ECO:0000256" key="1">
    <source>
        <dbReference type="SAM" id="SignalP"/>
    </source>
</evidence>
<comment type="caution">
    <text evidence="2">The sequence shown here is derived from an EMBL/GenBank/DDBJ whole genome shotgun (WGS) entry which is preliminary data.</text>
</comment>
<reference evidence="2" key="1">
    <citation type="journal article" date="2023" name="Mol. Phylogenet. Evol.">
        <title>Genome-scale phylogeny and comparative genomics of the fungal order Sordariales.</title>
        <authorList>
            <person name="Hensen N."/>
            <person name="Bonometti L."/>
            <person name="Westerberg I."/>
            <person name="Brannstrom I.O."/>
            <person name="Guillou S."/>
            <person name="Cros-Aarteil S."/>
            <person name="Calhoun S."/>
            <person name="Haridas S."/>
            <person name="Kuo A."/>
            <person name="Mondo S."/>
            <person name="Pangilinan J."/>
            <person name="Riley R."/>
            <person name="LaButti K."/>
            <person name="Andreopoulos B."/>
            <person name="Lipzen A."/>
            <person name="Chen C."/>
            <person name="Yan M."/>
            <person name="Daum C."/>
            <person name="Ng V."/>
            <person name="Clum A."/>
            <person name="Steindorff A."/>
            <person name="Ohm R.A."/>
            <person name="Martin F."/>
            <person name="Silar P."/>
            <person name="Natvig D.O."/>
            <person name="Lalanne C."/>
            <person name="Gautier V."/>
            <person name="Ament-Velasquez S.L."/>
            <person name="Kruys A."/>
            <person name="Hutchinson M.I."/>
            <person name="Powell A.J."/>
            <person name="Barry K."/>
            <person name="Miller A.N."/>
            <person name="Grigoriev I.V."/>
            <person name="Debuchy R."/>
            <person name="Gladieux P."/>
            <person name="Hiltunen Thoren M."/>
            <person name="Johannesson H."/>
        </authorList>
    </citation>
    <scope>NUCLEOTIDE SEQUENCE</scope>
    <source>
        <strain evidence="2">CBS 892.96</strain>
    </source>
</reference>